<dbReference type="NCBIfam" id="TIGR04409">
    <property type="entry name" value="LptC_YrbK"/>
    <property type="match status" value="1"/>
</dbReference>
<dbReference type="InterPro" id="IPR010664">
    <property type="entry name" value="LipoPS_assembly_LptC-rel"/>
</dbReference>
<dbReference type="EMBL" id="AMZN01000026">
    <property type="protein sequence ID" value="ELR72171.1"/>
    <property type="molecule type" value="Genomic_DNA"/>
</dbReference>
<dbReference type="AlphaFoldDB" id="L8JT67"/>
<evidence type="ECO:0000313" key="1">
    <source>
        <dbReference type="EMBL" id="ELR72171.1"/>
    </source>
</evidence>
<comment type="caution">
    <text evidence="1">The sequence shown here is derived from an EMBL/GenBank/DDBJ whole genome shotgun (WGS) entry which is preliminary data.</text>
</comment>
<organism evidence="1 2">
    <name type="scientific">Fulvivirga imtechensis AK7</name>
    <dbReference type="NCBI Taxonomy" id="1237149"/>
    <lineage>
        <taxon>Bacteria</taxon>
        <taxon>Pseudomonadati</taxon>
        <taxon>Bacteroidota</taxon>
        <taxon>Cytophagia</taxon>
        <taxon>Cytophagales</taxon>
        <taxon>Fulvivirgaceae</taxon>
        <taxon>Fulvivirga</taxon>
    </lineage>
</organism>
<keyword evidence="2" id="KW-1185">Reference proteome</keyword>
<name>L8JT67_9BACT</name>
<gene>
    <name evidence="1" type="ORF">C900_01725</name>
</gene>
<evidence type="ECO:0008006" key="3">
    <source>
        <dbReference type="Google" id="ProtNLM"/>
    </source>
</evidence>
<reference evidence="1 2" key="1">
    <citation type="submission" date="2012-12" db="EMBL/GenBank/DDBJ databases">
        <title>Genome assembly of Fulvivirga imtechensis AK7.</title>
        <authorList>
            <person name="Nupur N."/>
            <person name="Khatri I."/>
            <person name="Kumar R."/>
            <person name="Subramanian S."/>
            <person name="Pinnaka A."/>
        </authorList>
    </citation>
    <scope>NUCLEOTIDE SEQUENCE [LARGE SCALE GENOMIC DNA]</scope>
    <source>
        <strain evidence="1 2">AK7</strain>
    </source>
</reference>
<sequence length="143" mass="16782">MREAENIELYYSESATVKVKLTAKKMLEFANGNQEFPEGLYMEFFNEAGKMTSTLRANEAIYTKEQDVWRGRGDVEIKSIENNQQLNTEELFWKPDQERMYTDKFVTIKLPDQVLYGRGLTAKQDFSSYEITEPEGIFYLEDE</sequence>
<protein>
    <recommendedName>
        <fullName evidence="3">LPS export ABC transporter periplasmic protein LptC</fullName>
    </recommendedName>
</protein>
<proteinExistence type="predicted"/>
<dbReference type="Proteomes" id="UP000011135">
    <property type="component" value="Unassembled WGS sequence"/>
</dbReference>
<accession>L8JT67</accession>
<dbReference type="Pfam" id="PF06835">
    <property type="entry name" value="LptC"/>
    <property type="match status" value="1"/>
</dbReference>
<dbReference type="STRING" id="1237149.C900_01725"/>
<dbReference type="Gene3D" id="2.60.450.10">
    <property type="entry name" value="Lipopolysaccharide (LPS) transport protein A like domain"/>
    <property type="match status" value="1"/>
</dbReference>
<evidence type="ECO:0000313" key="2">
    <source>
        <dbReference type="Proteomes" id="UP000011135"/>
    </source>
</evidence>
<dbReference type="InterPro" id="IPR026265">
    <property type="entry name" value="LptC"/>
</dbReference>
<dbReference type="GO" id="GO:0015221">
    <property type="term" value="F:lipopolysaccharide transmembrane transporter activity"/>
    <property type="evidence" value="ECO:0007669"/>
    <property type="project" value="InterPro"/>
</dbReference>
<dbReference type="GO" id="GO:0005886">
    <property type="term" value="C:plasma membrane"/>
    <property type="evidence" value="ECO:0007669"/>
    <property type="project" value="InterPro"/>
</dbReference>
<dbReference type="eggNOG" id="COG3117">
    <property type="taxonomic scope" value="Bacteria"/>
</dbReference>